<proteinExistence type="predicted"/>
<reference evidence="2" key="1">
    <citation type="journal article" date="2019" name="Int. J. Syst. Evol. Microbiol.">
        <title>The Global Catalogue of Microorganisms (GCM) 10K type strain sequencing project: providing services to taxonomists for standard genome sequencing and annotation.</title>
        <authorList>
            <consortium name="The Broad Institute Genomics Platform"/>
            <consortium name="The Broad Institute Genome Sequencing Center for Infectious Disease"/>
            <person name="Wu L."/>
            <person name="Ma J."/>
        </authorList>
    </citation>
    <scope>NUCLEOTIDE SEQUENCE [LARGE SCALE GENOMIC DNA]</scope>
    <source>
        <strain evidence="2">JCM 3369</strain>
    </source>
</reference>
<name>A0ABV9DAI6_9MICO</name>
<organism evidence="1 2">
    <name type="scientific">Georgenia faecalis</name>
    <dbReference type="NCBI Taxonomy" id="2483799"/>
    <lineage>
        <taxon>Bacteria</taxon>
        <taxon>Bacillati</taxon>
        <taxon>Actinomycetota</taxon>
        <taxon>Actinomycetes</taxon>
        <taxon>Micrococcales</taxon>
        <taxon>Bogoriellaceae</taxon>
        <taxon>Georgenia</taxon>
    </lineage>
</organism>
<dbReference type="EMBL" id="JBHSGF010000007">
    <property type="protein sequence ID" value="MFC4555796.1"/>
    <property type="molecule type" value="Genomic_DNA"/>
</dbReference>
<dbReference type="Proteomes" id="UP001595955">
    <property type="component" value="Unassembled WGS sequence"/>
</dbReference>
<evidence type="ECO:0000313" key="2">
    <source>
        <dbReference type="Proteomes" id="UP001595955"/>
    </source>
</evidence>
<sequence length="385" mass="41798">MYVGVDLAWSNRARTGLAAVDRAGRLVDSASVTTDDEIVAWVGAHAPVRAAAMDAPLIVTNASGQRDCEREVSRVFGRYGASCHASNLTRPYFNPPRGATIARRLGWTLDPDPTYAAGVPPCIEVYPHPAMVGLFELGSVLPYKAKGGRSFERRRAAFLELLAHLESVDVLGLPANERWRSIRAAVEDARRPMHLERLEDEVDAVFCAHLAWRWREAPESLHLYGTPADGYIVATPPPTHPVSARVATVAGESDDRSTAPVAERPVMTAFEVRGVPATFATAGERPWRAAVHQAAVAAVADDGPLPGRLEVTMHFRLPPPWRSGQGWDLDNLVKPTLDALTPVLGRRAIAGPEQSDDERVDRLVASKRTVREGENTGATILVTVL</sequence>
<dbReference type="SUPFAM" id="SSF103084">
    <property type="entry name" value="Holliday junction resolvase RusA"/>
    <property type="match status" value="1"/>
</dbReference>
<keyword evidence="2" id="KW-1185">Reference proteome</keyword>
<comment type="caution">
    <text evidence="1">The sequence shown here is derived from an EMBL/GenBank/DDBJ whole genome shotgun (WGS) entry which is preliminary data.</text>
</comment>
<dbReference type="RefSeq" id="WP_122824294.1">
    <property type="nucleotide sequence ID" value="NZ_JBHSGF010000007.1"/>
</dbReference>
<accession>A0ABV9DAI6</accession>
<dbReference type="InterPro" id="IPR036614">
    <property type="entry name" value="RusA-like_sf"/>
</dbReference>
<gene>
    <name evidence="1" type="ORF">ACFO3F_11110</name>
</gene>
<dbReference type="Gene3D" id="3.30.1330.70">
    <property type="entry name" value="Holliday junction resolvase RusA"/>
    <property type="match status" value="1"/>
</dbReference>
<dbReference type="Pfam" id="PF04250">
    <property type="entry name" value="DUF429"/>
    <property type="match status" value="1"/>
</dbReference>
<protein>
    <submittedName>
        <fullName evidence="1">DUF429 domain-containing protein</fullName>
    </submittedName>
</protein>
<evidence type="ECO:0000313" key="1">
    <source>
        <dbReference type="EMBL" id="MFC4555796.1"/>
    </source>
</evidence>
<dbReference type="InterPro" id="IPR007362">
    <property type="entry name" value="DUF429"/>
</dbReference>